<organism evidence="1">
    <name type="scientific">marine sediment metagenome</name>
    <dbReference type="NCBI Taxonomy" id="412755"/>
    <lineage>
        <taxon>unclassified sequences</taxon>
        <taxon>metagenomes</taxon>
        <taxon>ecological metagenomes</taxon>
    </lineage>
</organism>
<comment type="caution">
    <text evidence="1">The sequence shown here is derived from an EMBL/GenBank/DDBJ whole genome shotgun (WGS) entry which is preliminary data.</text>
</comment>
<proteinExistence type="predicted"/>
<dbReference type="AlphaFoldDB" id="X1F952"/>
<gene>
    <name evidence="1" type="ORF">S01H4_55119</name>
</gene>
<evidence type="ECO:0000313" key="1">
    <source>
        <dbReference type="EMBL" id="GAH17318.1"/>
    </source>
</evidence>
<dbReference type="Gene3D" id="3.40.50.300">
    <property type="entry name" value="P-loop containing nucleotide triphosphate hydrolases"/>
    <property type="match status" value="1"/>
</dbReference>
<dbReference type="InterPro" id="IPR027417">
    <property type="entry name" value="P-loop_NTPase"/>
</dbReference>
<dbReference type="EMBL" id="BART01031779">
    <property type="protein sequence ID" value="GAH17318.1"/>
    <property type="molecule type" value="Genomic_DNA"/>
</dbReference>
<dbReference type="SUPFAM" id="SSF52540">
    <property type="entry name" value="P-loop containing nucleoside triphosphate hydrolases"/>
    <property type="match status" value="1"/>
</dbReference>
<reference evidence="1" key="1">
    <citation type="journal article" date="2014" name="Front. Microbiol.">
        <title>High frequency of phylogenetically diverse reductive dehalogenase-homologous genes in deep subseafloor sedimentary metagenomes.</title>
        <authorList>
            <person name="Kawai M."/>
            <person name="Futagami T."/>
            <person name="Toyoda A."/>
            <person name="Takaki Y."/>
            <person name="Nishi S."/>
            <person name="Hori S."/>
            <person name="Arai W."/>
            <person name="Tsubouchi T."/>
            <person name="Morono Y."/>
            <person name="Uchiyama I."/>
            <person name="Ito T."/>
            <person name="Fujiyama A."/>
            <person name="Inagaki F."/>
            <person name="Takami H."/>
        </authorList>
    </citation>
    <scope>NUCLEOTIDE SEQUENCE</scope>
    <source>
        <strain evidence="1">Expedition CK06-06</strain>
    </source>
</reference>
<name>X1F952_9ZZZZ</name>
<sequence length="111" mass="12738">MSLKIRWLFFMSNYYCQNCGEKSTTVFIKKTSDFPKNYKRIRDGNVSVCQRCKDCFEENEKSLEEILSSDHKNKLILGGPGTGKTYLFKNIIGGLPENTNVLVITFINNLV</sequence>
<accession>X1F952</accession>
<feature type="non-terminal residue" evidence="1">
    <location>
        <position position="111"/>
    </location>
</feature>
<protein>
    <submittedName>
        <fullName evidence="1">Uncharacterized protein</fullName>
    </submittedName>
</protein>